<name>A0A2I2FRV8_9EURO</name>
<dbReference type="OrthoDB" id="5401170at2759"/>
<evidence type="ECO:0000313" key="2">
    <source>
        <dbReference type="Proteomes" id="UP000234275"/>
    </source>
</evidence>
<keyword evidence="2" id="KW-1185">Reference proteome</keyword>
<dbReference type="AlphaFoldDB" id="A0A2I2FRV8"/>
<dbReference type="VEuPathDB" id="FungiDB:P170DRAFT_468983"/>
<protein>
    <submittedName>
        <fullName evidence="1">Uncharacterized protein</fullName>
    </submittedName>
</protein>
<dbReference type="EMBL" id="MSFO01000011">
    <property type="protein sequence ID" value="PLB43347.1"/>
    <property type="molecule type" value="Genomic_DNA"/>
</dbReference>
<proteinExistence type="predicted"/>
<sequence length="197" mass="23137">MPSDNRWFDRTWLGKTIQFTNPPSAWKITQKRRESEDRFTRDEYETSGFFSESSCIFLCEEITDTSHPQAQAQAQTQAIMKVRMQIPNTTAESDEEEYDQPPEAALRGRTALEIKALQYETQAEEGCVPGGFLDFIVMTRVEGVALSGRYLRGMEIDERRDLREAFKASYLYIVDWETWTRQSREWNDKEYWAWGLD</sequence>
<dbReference type="GeneID" id="36560277"/>
<comment type="caution">
    <text evidence="1">The sequence shown here is derived from an EMBL/GenBank/DDBJ whole genome shotgun (WGS) entry which is preliminary data.</text>
</comment>
<organism evidence="1 2">
    <name type="scientific">Aspergillus steynii IBT 23096</name>
    <dbReference type="NCBI Taxonomy" id="1392250"/>
    <lineage>
        <taxon>Eukaryota</taxon>
        <taxon>Fungi</taxon>
        <taxon>Dikarya</taxon>
        <taxon>Ascomycota</taxon>
        <taxon>Pezizomycotina</taxon>
        <taxon>Eurotiomycetes</taxon>
        <taxon>Eurotiomycetidae</taxon>
        <taxon>Eurotiales</taxon>
        <taxon>Aspergillaceae</taxon>
        <taxon>Aspergillus</taxon>
        <taxon>Aspergillus subgen. Circumdati</taxon>
    </lineage>
</organism>
<gene>
    <name evidence="1" type="ORF">P170DRAFT_468983</name>
</gene>
<evidence type="ECO:0000313" key="1">
    <source>
        <dbReference type="EMBL" id="PLB43347.1"/>
    </source>
</evidence>
<dbReference type="Proteomes" id="UP000234275">
    <property type="component" value="Unassembled WGS sequence"/>
</dbReference>
<reference evidence="1 2" key="1">
    <citation type="submission" date="2016-12" db="EMBL/GenBank/DDBJ databases">
        <title>The genomes of Aspergillus section Nigri reveals drivers in fungal speciation.</title>
        <authorList>
            <consortium name="DOE Joint Genome Institute"/>
            <person name="Vesth T.C."/>
            <person name="Nybo J."/>
            <person name="Theobald S."/>
            <person name="Brandl J."/>
            <person name="Frisvad J.C."/>
            <person name="Nielsen K.F."/>
            <person name="Lyhne E.K."/>
            <person name="Kogle M.E."/>
            <person name="Kuo A."/>
            <person name="Riley R."/>
            <person name="Clum A."/>
            <person name="Nolan M."/>
            <person name="Lipzen A."/>
            <person name="Salamov A."/>
            <person name="Henrissat B."/>
            <person name="Wiebenga A."/>
            <person name="De Vries R.P."/>
            <person name="Grigoriev I.V."/>
            <person name="Mortensen U.H."/>
            <person name="Andersen M.R."/>
            <person name="Baker S.E."/>
        </authorList>
    </citation>
    <scope>NUCLEOTIDE SEQUENCE [LARGE SCALE GENOMIC DNA]</scope>
    <source>
        <strain evidence="1 2">IBT 23096</strain>
    </source>
</reference>
<dbReference type="RefSeq" id="XP_024698649.1">
    <property type="nucleotide sequence ID" value="XM_024852579.1"/>
</dbReference>
<accession>A0A2I2FRV8</accession>